<organism evidence="2 3">
    <name type="scientific">Rattus norvegicus</name>
    <name type="common">Rat</name>
    <dbReference type="NCBI Taxonomy" id="10116"/>
    <lineage>
        <taxon>Eukaryota</taxon>
        <taxon>Metazoa</taxon>
        <taxon>Chordata</taxon>
        <taxon>Craniata</taxon>
        <taxon>Vertebrata</taxon>
        <taxon>Euteleostomi</taxon>
        <taxon>Mammalia</taxon>
        <taxon>Eutheria</taxon>
        <taxon>Euarchontoglires</taxon>
        <taxon>Glires</taxon>
        <taxon>Rodentia</taxon>
        <taxon>Myomorpha</taxon>
        <taxon>Muroidea</taxon>
        <taxon>Muridae</taxon>
        <taxon>Murinae</taxon>
        <taxon>Rattus</taxon>
    </lineage>
</organism>
<evidence type="ECO:0000313" key="3">
    <source>
        <dbReference type="Proteomes" id="UP000234681"/>
    </source>
</evidence>
<name>A6HSM7_RAT</name>
<evidence type="ECO:0000313" key="2">
    <source>
        <dbReference type="EMBL" id="EDM15845.1"/>
    </source>
</evidence>
<dbReference type="Proteomes" id="UP000234681">
    <property type="component" value="Chromosome 7"/>
</dbReference>
<evidence type="ECO:0000256" key="1">
    <source>
        <dbReference type="SAM" id="MobiDB-lite"/>
    </source>
</evidence>
<sequence length="23" mass="2557">MASSPDGRQRLQRATGIPENCLR</sequence>
<feature type="region of interest" description="Disordered" evidence="1">
    <location>
        <begin position="1"/>
        <end position="23"/>
    </location>
</feature>
<dbReference type="EMBL" id="CH473950">
    <property type="protein sequence ID" value="EDM15845.1"/>
    <property type="molecule type" value="Genomic_DNA"/>
</dbReference>
<gene>
    <name evidence="2" type="ORF">rCG_59530</name>
</gene>
<proteinExistence type="predicted"/>
<accession>A6HSM7</accession>
<protein>
    <submittedName>
        <fullName evidence="2">RCG59530</fullName>
    </submittedName>
</protein>
<reference evidence="2 3" key="1">
    <citation type="submission" date="2005-09" db="EMBL/GenBank/DDBJ databases">
        <authorList>
            <person name="Mural R.J."/>
            <person name="Li P.W."/>
            <person name="Adams M.D."/>
            <person name="Amanatides P.G."/>
            <person name="Baden-Tillson H."/>
            <person name="Barnstead M."/>
            <person name="Chin S.H."/>
            <person name="Dew I."/>
            <person name="Evans C.A."/>
            <person name="Ferriera S."/>
            <person name="Flanigan M."/>
            <person name="Fosler C."/>
            <person name="Glodek A."/>
            <person name="Gu Z."/>
            <person name="Holt R.A."/>
            <person name="Jennings D."/>
            <person name="Kraft C.L."/>
            <person name="Lu F."/>
            <person name="Nguyen T."/>
            <person name="Nusskern D.R."/>
            <person name="Pfannkoch C.M."/>
            <person name="Sitter C."/>
            <person name="Sutton G.G."/>
            <person name="Venter J.C."/>
            <person name="Wang Z."/>
            <person name="Woodage T."/>
            <person name="Zheng X.H."/>
            <person name="Zhong F."/>
        </authorList>
    </citation>
    <scope>NUCLEOTIDE SEQUENCE [LARGE SCALE GENOMIC DNA]</scope>
    <source>
        <strain>BN</strain>
        <strain evidence="3">Sprague-Dawley</strain>
    </source>
</reference>
<dbReference type="AlphaFoldDB" id="A6HSM7"/>